<dbReference type="InterPro" id="IPR008271">
    <property type="entry name" value="Ser/Thr_kinase_AS"/>
</dbReference>
<evidence type="ECO:0000256" key="7">
    <source>
        <dbReference type="SAM" id="MobiDB-lite"/>
    </source>
</evidence>
<proteinExistence type="inferred from homology"/>
<feature type="domain" description="Protein kinase" evidence="8">
    <location>
        <begin position="8"/>
        <end position="264"/>
    </location>
</feature>
<name>A0A8J5G5S2_ZINOF</name>
<keyword evidence="6" id="KW-0723">Serine/threonine-protein kinase</keyword>
<dbReference type="PANTHER" id="PTHR48011:SF7">
    <property type="entry name" value="F10K1.14 PROTEIN"/>
    <property type="match status" value="1"/>
</dbReference>
<accession>A0A8J5G5S2</accession>
<keyword evidence="4 5" id="KW-0067">ATP-binding</keyword>
<dbReference type="InterPro" id="IPR017441">
    <property type="entry name" value="Protein_kinase_ATP_BS"/>
</dbReference>
<dbReference type="InterPro" id="IPR052751">
    <property type="entry name" value="Plant_MAPKKK"/>
</dbReference>
<dbReference type="CDD" id="cd06606">
    <property type="entry name" value="STKc_MAPKKK"/>
    <property type="match status" value="1"/>
</dbReference>
<evidence type="ECO:0000313" key="9">
    <source>
        <dbReference type="EMBL" id="KAG6492235.1"/>
    </source>
</evidence>
<feature type="region of interest" description="Disordered" evidence="7">
    <location>
        <begin position="266"/>
        <end position="294"/>
    </location>
</feature>
<dbReference type="OrthoDB" id="275301at2759"/>
<dbReference type="GO" id="GO:0007165">
    <property type="term" value="P:signal transduction"/>
    <property type="evidence" value="ECO:0007669"/>
    <property type="project" value="TreeGrafter"/>
</dbReference>
<protein>
    <recommendedName>
        <fullName evidence="8">Protein kinase domain-containing protein</fullName>
    </recommendedName>
</protein>
<reference evidence="9 10" key="1">
    <citation type="submission" date="2020-08" db="EMBL/GenBank/DDBJ databases">
        <title>Plant Genome Project.</title>
        <authorList>
            <person name="Zhang R.-G."/>
        </authorList>
    </citation>
    <scope>NUCLEOTIDE SEQUENCE [LARGE SCALE GENOMIC DNA]</scope>
    <source>
        <tissue evidence="9">Rhizome</tissue>
    </source>
</reference>
<dbReference type="SMART" id="SM00220">
    <property type="entry name" value="S_TKc"/>
    <property type="match status" value="1"/>
</dbReference>
<gene>
    <name evidence="9" type="ORF">ZIOFF_047186</name>
</gene>
<evidence type="ECO:0000256" key="5">
    <source>
        <dbReference type="PROSITE-ProRule" id="PRU10141"/>
    </source>
</evidence>
<comment type="similarity">
    <text evidence="6">Belongs to the protein kinase superfamily.</text>
</comment>
<keyword evidence="1" id="KW-0808">Transferase</keyword>
<evidence type="ECO:0000256" key="3">
    <source>
        <dbReference type="ARBA" id="ARBA00022777"/>
    </source>
</evidence>
<sequence>MESSATSWVRGRPLGVGAHAAVHLAVESSTGHVFAVKSVGLTSSPLASLRALENEVQILKSLSSPYVVSYLGDDTAGGRRNLHLEFMPGGTAADAALGDEPRVRAYAQCVALALRYLHDVAGVVHCDVKGRNVLLSGGGRGPAAKLADFGVAVRVGAASGGCARGGTPLWMAPEVARGERPTPAADVWSLGCTVIEMATGGAPPWPNLAGEDAIGAMLRIGYGEGTPELPAKLSEIGRDFVARCLRRDARERWTAEQLLSHPFLAKQSTETEPSPRGVLEWTKNNDGDEEGDTGEEFECISHDLEEHSDAIIAGAREIMRELAWEGRRLDWFRSEGWQLARGTEAEEEENKEQSCSVSCFCHCCQTCCWWCFASGLILGLYHLWSRLFMKINRIPHLSKFKQA</sequence>
<evidence type="ECO:0000259" key="8">
    <source>
        <dbReference type="PROSITE" id="PS50011"/>
    </source>
</evidence>
<dbReference type="InterPro" id="IPR000719">
    <property type="entry name" value="Prot_kinase_dom"/>
</dbReference>
<dbReference type="EMBL" id="JACMSC010000013">
    <property type="protein sequence ID" value="KAG6492235.1"/>
    <property type="molecule type" value="Genomic_DNA"/>
</dbReference>
<dbReference type="AlphaFoldDB" id="A0A8J5G5S2"/>
<dbReference type="Pfam" id="PF00069">
    <property type="entry name" value="Pkinase"/>
    <property type="match status" value="1"/>
</dbReference>
<dbReference type="GO" id="GO:0004674">
    <property type="term" value="F:protein serine/threonine kinase activity"/>
    <property type="evidence" value="ECO:0007669"/>
    <property type="project" value="UniProtKB-KW"/>
</dbReference>
<keyword evidence="3" id="KW-0418">Kinase</keyword>
<evidence type="ECO:0000256" key="1">
    <source>
        <dbReference type="ARBA" id="ARBA00022679"/>
    </source>
</evidence>
<dbReference type="GO" id="GO:0005524">
    <property type="term" value="F:ATP binding"/>
    <property type="evidence" value="ECO:0007669"/>
    <property type="project" value="UniProtKB-UniRule"/>
</dbReference>
<dbReference type="PANTHER" id="PTHR48011">
    <property type="entry name" value="CCR4-NOT TRANSCRIPTIONAL COMPLEX SUBUNIT CAF120-RELATED"/>
    <property type="match status" value="1"/>
</dbReference>
<evidence type="ECO:0000256" key="4">
    <source>
        <dbReference type="ARBA" id="ARBA00022840"/>
    </source>
</evidence>
<dbReference type="PROSITE" id="PS00107">
    <property type="entry name" value="PROTEIN_KINASE_ATP"/>
    <property type="match status" value="1"/>
</dbReference>
<evidence type="ECO:0000313" key="10">
    <source>
        <dbReference type="Proteomes" id="UP000734854"/>
    </source>
</evidence>
<dbReference type="Proteomes" id="UP000734854">
    <property type="component" value="Unassembled WGS sequence"/>
</dbReference>
<evidence type="ECO:0000256" key="2">
    <source>
        <dbReference type="ARBA" id="ARBA00022741"/>
    </source>
</evidence>
<dbReference type="PROSITE" id="PS00108">
    <property type="entry name" value="PROTEIN_KINASE_ST"/>
    <property type="match status" value="1"/>
</dbReference>
<dbReference type="PROSITE" id="PS50011">
    <property type="entry name" value="PROTEIN_KINASE_DOM"/>
    <property type="match status" value="1"/>
</dbReference>
<organism evidence="9 10">
    <name type="scientific">Zingiber officinale</name>
    <name type="common">Ginger</name>
    <name type="synonym">Amomum zingiber</name>
    <dbReference type="NCBI Taxonomy" id="94328"/>
    <lineage>
        <taxon>Eukaryota</taxon>
        <taxon>Viridiplantae</taxon>
        <taxon>Streptophyta</taxon>
        <taxon>Embryophyta</taxon>
        <taxon>Tracheophyta</taxon>
        <taxon>Spermatophyta</taxon>
        <taxon>Magnoliopsida</taxon>
        <taxon>Liliopsida</taxon>
        <taxon>Zingiberales</taxon>
        <taxon>Zingiberaceae</taxon>
        <taxon>Zingiber</taxon>
    </lineage>
</organism>
<feature type="binding site" evidence="5">
    <location>
        <position position="37"/>
    </location>
    <ligand>
        <name>ATP</name>
        <dbReference type="ChEBI" id="CHEBI:30616"/>
    </ligand>
</feature>
<keyword evidence="2 5" id="KW-0547">Nucleotide-binding</keyword>
<keyword evidence="10" id="KW-1185">Reference proteome</keyword>
<evidence type="ECO:0000256" key="6">
    <source>
        <dbReference type="RuleBase" id="RU000304"/>
    </source>
</evidence>
<comment type="caution">
    <text evidence="9">The sequence shown here is derived from an EMBL/GenBank/DDBJ whole genome shotgun (WGS) entry which is preliminary data.</text>
</comment>